<feature type="region of interest" description="Disordered" evidence="4">
    <location>
        <begin position="1"/>
        <end position="21"/>
    </location>
</feature>
<keyword evidence="2 5" id="KW-0808">Transferase</keyword>
<dbReference type="AlphaFoldDB" id="A0A511JDA3"/>
<evidence type="ECO:0000256" key="2">
    <source>
        <dbReference type="ARBA" id="ARBA00022679"/>
    </source>
</evidence>
<dbReference type="CDD" id="cd02440">
    <property type="entry name" value="AdoMet_MTases"/>
    <property type="match status" value="1"/>
</dbReference>
<dbReference type="PANTHER" id="PTHR10509:SF85">
    <property type="entry name" value="O-METHYLTRANSFERASE RV1220C-RELATED"/>
    <property type="match status" value="1"/>
</dbReference>
<dbReference type="Gene3D" id="3.40.50.150">
    <property type="entry name" value="Vaccinia Virus protein VP39"/>
    <property type="match status" value="1"/>
</dbReference>
<protein>
    <submittedName>
        <fullName evidence="5">O-methyltransferase</fullName>
    </submittedName>
</protein>
<keyword evidence="6" id="KW-1185">Reference proteome</keyword>
<evidence type="ECO:0000256" key="1">
    <source>
        <dbReference type="ARBA" id="ARBA00022603"/>
    </source>
</evidence>
<dbReference type="PROSITE" id="PS51682">
    <property type="entry name" value="SAM_OMT_I"/>
    <property type="match status" value="1"/>
</dbReference>
<evidence type="ECO:0000313" key="6">
    <source>
        <dbReference type="Proteomes" id="UP000321720"/>
    </source>
</evidence>
<evidence type="ECO:0000256" key="3">
    <source>
        <dbReference type="ARBA" id="ARBA00022691"/>
    </source>
</evidence>
<evidence type="ECO:0000256" key="4">
    <source>
        <dbReference type="SAM" id="MobiDB-lite"/>
    </source>
</evidence>
<keyword evidence="1 5" id="KW-0489">Methyltransferase</keyword>
<name>A0A511JDA3_9CELL</name>
<proteinExistence type="predicted"/>
<dbReference type="PANTHER" id="PTHR10509">
    <property type="entry name" value="O-METHYLTRANSFERASE-RELATED"/>
    <property type="match status" value="1"/>
</dbReference>
<gene>
    <name evidence="5" type="ORF">CCO02nite_23510</name>
</gene>
<evidence type="ECO:0000313" key="5">
    <source>
        <dbReference type="EMBL" id="GEL95693.1"/>
    </source>
</evidence>
<dbReference type="GO" id="GO:0032259">
    <property type="term" value="P:methylation"/>
    <property type="evidence" value="ECO:0007669"/>
    <property type="project" value="UniProtKB-KW"/>
</dbReference>
<dbReference type="InterPro" id="IPR002935">
    <property type="entry name" value="SAM_O-MeTrfase"/>
</dbReference>
<sequence>MLAAILPGSRQRRVTSATPRGARKFRSGRASLATAAARAAPAGGTLAAGSPREAAISADKASSWVYAQDFVVEDDVLLRARERAAQLGTDAVLPGTGATLAVLAAAVDARTAVEVGTGTGVASLYLLRGMPEAGVLTTIDPEVEHQRAAKDAFAEAGVRATRTRAISGRALDVLPRLTDAAYDLVLLGRPALEGSHADAVAHVEQAVRLLRTGGVLAVDHALWHDRVSDPARRDEATTTVREIGRLVRDDERLLPALLPVGDGLLVAVRR</sequence>
<reference evidence="5 6" key="1">
    <citation type="submission" date="2019-07" db="EMBL/GenBank/DDBJ databases">
        <title>Whole genome shotgun sequence of Cellulomonas composti NBRC 100758.</title>
        <authorList>
            <person name="Hosoyama A."/>
            <person name="Uohara A."/>
            <person name="Ohji S."/>
            <person name="Ichikawa N."/>
        </authorList>
    </citation>
    <scope>NUCLEOTIDE SEQUENCE [LARGE SCALE GENOMIC DNA]</scope>
    <source>
        <strain evidence="5 6">NBRC 100758</strain>
    </source>
</reference>
<dbReference type="Proteomes" id="UP000321720">
    <property type="component" value="Unassembled WGS sequence"/>
</dbReference>
<dbReference type="InterPro" id="IPR029063">
    <property type="entry name" value="SAM-dependent_MTases_sf"/>
</dbReference>
<accession>A0A511JDA3</accession>
<keyword evidence="3" id="KW-0949">S-adenosyl-L-methionine</keyword>
<dbReference type="EMBL" id="BJWG01000010">
    <property type="protein sequence ID" value="GEL95693.1"/>
    <property type="molecule type" value="Genomic_DNA"/>
</dbReference>
<dbReference type="GO" id="GO:0008171">
    <property type="term" value="F:O-methyltransferase activity"/>
    <property type="evidence" value="ECO:0007669"/>
    <property type="project" value="InterPro"/>
</dbReference>
<organism evidence="5 6">
    <name type="scientific">Cellulomonas composti</name>
    <dbReference type="NCBI Taxonomy" id="266130"/>
    <lineage>
        <taxon>Bacteria</taxon>
        <taxon>Bacillati</taxon>
        <taxon>Actinomycetota</taxon>
        <taxon>Actinomycetes</taxon>
        <taxon>Micrococcales</taxon>
        <taxon>Cellulomonadaceae</taxon>
        <taxon>Cellulomonas</taxon>
    </lineage>
</organism>
<dbReference type="GO" id="GO:0008757">
    <property type="term" value="F:S-adenosylmethionine-dependent methyltransferase activity"/>
    <property type="evidence" value="ECO:0007669"/>
    <property type="project" value="TreeGrafter"/>
</dbReference>
<dbReference type="Pfam" id="PF01596">
    <property type="entry name" value="Methyltransf_3"/>
    <property type="match status" value="1"/>
</dbReference>
<dbReference type="SUPFAM" id="SSF53335">
    <property type="entry name" value="S-adenosyl-L-methionine-dependent methyltransferases"/>
    <property type="match status" value="1"/>
</dbReference>
<dbReference type="InterPro" id="IPR050362">
    <property type="entry name" value="Cation-dep_OMT"/>
</dbReference>
<comment type="caution">
    <text evidence="5">The sequence shown here is derived from an EMBL/GenBank/DDBJ whole genome shotgun (WGS) entry which is preliminary data.</text>
</comment>